<dbReference type="SUPFAM" id="SSF48371">
    <property type="entry name" value="ARM repeat"/>
    <property type="match status" value="1"/>
</dbReference>
<dbReference type="SUPFAM" id="SSF54928">
    <property type="entry name" value="RNA-binding domain, RBD"/>
    <property type="match status" value="2"/>
</dbReference>
<feature type="repeat" description="Pumilio" evidence="3">
    <location>
        <begin position="901"/>
        <end position="939"/>
    </location>
</feature>
<gene>
    <name evidence="7" type="ORF">D9756_001826</name>
</gene>
<feature type="domain" description="RRM" evidence="5">
    <location>
        <begin position="462"/>
        <end position="540"/>
    </location>
</feature>
<feature type="domain" description="RRM" evidence="5">
    <location>
        <begin position="587"/>
        <end position="662"/>
    </location>
</feature>
<dbReference type="Pfam" id="PF00806">
    <property type="entry name" value="PUF"/>
    <property type="match status" value="3"/>
</dbReference>
<keyword evidence="1" id="KW-0677">Repeat</keyword>
<dbReference type="SMART" id="SM00025">
    <property type="entry name" value="Pumilio"/>
    <property type="match status" value="6"/>
</dbReference>
<dbReference type="Gene3D" id="3.30.70.330">
    <property type="match status" value="2"/>
</dbReference>
<evidence type="ECO:0000256" key="3">
    <source>
        <dbReference type="PROSITE-ProRule" id="PRU00317"/>
    </source>
</evidence>
<evidence type="ECO:0000256" key="2">
    <source>
        <dbReference type="PROSITE-ProRule" id="PRU00176"/>
    </source>
</evidence>
<dbReference type="InterPro" id="IPR052645">
    <property type="entry name" value="Pumilio_domain_protein"/>
</dbReference>
<name>A0A8H5G555_9AGAR</name>
<feature type="compositionally biased region" description="Polar residues" evidence="4">
    <location>
        <begin position="1"/>
        <end position="20"/>
    </location>
</feature>
<dbReference type="Pfam" id="PF00076">
    <property type="entry name" value="RRM_1"/>
    <property type="match status" value="2"/>
</dbReference>
<dbReference type="PANTHER" id="PTHR47093:SF1">
    <property type="entry name" value="PROTEIN JSN1-RELATED"/>
    <property type="match status" value="1"/>
</dbReference>
<dbReference type="FunFam" id="3.30.70.330:FF:000486">
    <property type="entry name" value="Pumilio domain-containing protein c"/>
    <property type="match status" value="1"/>
</dbReference>
<feature type="compositionally biased region" description="Low complexity" evidence="4">
    <location>
        <begin position="153"/>
        <end position="162"/>
    </location>
</feature>
<dbReference type="OrthoDB" id="2017782at2759"/>
<evidence type="ECO:0000259" key="6">
    <source>
        <dbReference type="PROSITE" id="PS50303"/>
    </source>
</evidence>
<dbReference type="GO" id="GO:0003723">
    <property type="term" value="F:RNA binding"/>
    <property type="evidence" value="ECO:0007669"/>
    <property type="project" value="UniProtKB-UniRule"/>
</dbReference>
<dbReference type="InterPro" id="IPR035979">
    <property type="entry name" value="RBD_domain_sf"/>
</dbReference>
<protein>
    <submittedName>
        <fullName evidence="7">Uncharacterized protein</fullName>
    </submittedName>
</protein>
<feature type="domain" description="PUM-HD" evidence="6">
    <location>
        <begin position="766"/>
        <end position="1119"/>
    </location>
</feature>
<dbReference type="InterPro" id="IPR011989">
    <property type="entry name" value="ARM-like"/>
</dbReference>
<dbReference type="InterPro" id="IPR000504">
    <property type="entry name" value="RRM_dom"/>
</dbReference>
<evidence type="ECO:0000259" key="5">
    <source>
        <dbReference type="PROSITE" id="PS50102"/>
    </source>
</evidence>
<dbReference type="CDD" id="cd00590">
    <property type="entry name" value="RRM_SF"/>
    <property type="match status" value="1"/>
</dbReference>
<dbReference type="GO" id="GO:0000288">
    <property type="term" value="P:nuclear-transcribed mRNA catabolic process, deadenylation-dependent decay"/>
    <property type="evidence" value="ECO:0007669"/>
    <property type="project" value="TreeGrafter"/>
</dbReference>
<feature type="repeat" description="Pumilio" evidence="3">
    <location>
        <begin position="827"/>
        <end position="863"/>
    </location>
</feature>
<dbReference type="PROSITE" id="PS50302">
    <property type="entry name" value="PUM"/>
    <property type="match status" value="2"/>
</dbReference>
<comment type="caution">
    <text evidence="7">The sequence shown here is derived from an EMBL/GenBank/DDBJ whole genome shotgun (WGS) entry which is preliminary data.</text>
</comment>
<feature type="compositionally biased region" description="Polar residues" evidence="4">
    <location>
        <begin position="436"/>
        <end position="460"/>
    </location>
</feature>
<evidence type="ECO:0000256" key="4">
    <source>
        <dbReference type="SAM" id="MobiDB-lite"/>
    </source>
</evidence>
<dbReference type="InterPro" id="IPR001313">
    <property type="entry name" value="Pumilio_RNA-bd_rpt"/>
</dbReference>
<dbReference type="FunFam" id="3.30.70.330:FF:000842">
    <property type="entry name" value="Pumilio domain-containing protein c"/>
    <property type="match status" value="1"/>
</dbReference>
<proteinExistence type="predicted"/>
<feature type="region of interest" description="Disordered" evidence="4">
    <location>
        <begin position="132"/>
        <end position="162"/>
    </location>
</feature>
<evidence type="ECO:0000313" key="8">
    <source>
        <dbReference type="Proteomes" id="UP000559027"/>
    </source>
</evidence>
<reference evidence="7 8" key="1">
    <citation type="journal article" date="2020" name="ISME J.">
        <title>Uncovering the hidden diversity of litter-decomposition mechanisms in mushroom-forming fungi.</title>
        <authorList>
            <person name="Floudas D."/>
            <person name="Bentzer J."/>
            <person name="Ahren D."/>
            <person name="Johansson T."/>
            <person name="Persson P."/>
            <person name="Tunlid A."/>
        </authorList>
    </citation>
    <scope>NUCLEOTIDE SEQUENCE [LARGE SCALE GENOMIC DNA]</scope>
    <source>
        <strain evidence="7 8">CBS 146.42</strain>
    </source>
</reference>
<dbReference type="SMART" id="SM00360">
    <property type="entry name" value="RRM"/>
    <property type="match status" value="2"/>
</dbReference>
<accession>A0A8H5G555</accession>
<keyword evidence="8" id="KW-1185">Reference proteome</keyword>
<dbReference type="InterPro" id="IPR012677">
    <property type="entry name" value="Nucleotide-bd_a/b_plait_sf"/>
</dbReference>
<feature type="compositionally biased region" description="Low complexity" evidence="4">
    <location>
        <begin position="559"/>
        <end position="576"/>
    </location>
</feature>
<dbReference type="PANTHER" id="PTHR47093">
    <property type="entry name" value="PROTEIN JSN1-RELATED"/>
    <property type="match status" value="1"/>
</dbReference>
<feature type="region of interest" description="Disordered" evidence="4">
    <location>
        <begin position="1"/>
        <end position="94"/>
    </location>
</feature>
<dbReference type="PROSITE" id="PS50303">
    <property type="entry name" value="PUM_HD"/>
    <property type="match status" value="1"/>
</dbReference>
<feature type="region of interest" description="Disordered" evidence="4">
    <location>
        <begin position="544"/>
        <end position="578"/>
    </location>
</feature>
<feature type="region of interest" description="Disordered" evidence="4">
    <location>
        <begin position="407"/>
        <end position="460"/>
    </location>
</feature>
<feature type="region of interest" description="Disordered" evidence="4">
    <location>
        <begin position="1171"/>
        <end position="1190"/>
    </location>
</feature>
<sequence length="1315" mass="140332">MSLSASDNGSYSRVNPSGSGKTPPPAPSAAFAAKRLSQMQAAADLGGGGRYRPPALRALASGGSPPNDSPSVMTPGDGSALPPTNFPPGFRRARAGTLPSNVQLAAQQRFTESTNTLPSTHHQQDALLDQTQRTVAASPASGLAPARPVLRHTTSVASTAATSVAAERTSRLRAGSLTLPSAGLSNAFGSSLFSSSWMPSSSNNGSGIPMLEERSVTSIDSDPDAFDVHTLNYLGLDDHRPPAATLSELRIQAQAAIAGNLANPSRMRASTVSTYGRRPQLISAPVAAEEEDYFDREYDDHNYGRQHLTPSYDTPTHDNGYTSSYLGQGLRATESLTATRPRAISVGTLDDPMRSMPRRATLAADTLPYLSELTHQTANLNLVSNNLGNNLGNPSSILKTDSKLAGSRASSTPSVHFPNGEVQGGGRGASAYLLAPNNQPTQNRSLSPKSEGQSSQMQTPTRSLWIGNLDSSVTSEQLIHVFAPYGAIESLRLLPEKECGFVNFVDQADAIRAKDDVLNRLGGNINMPNGQLVRIGFGKADSAPVAPAKGTPVSPSPTSPNNAGGKNASGNGSLNNMDAQLQSTPTRALWIGSIPSSTTPATILSVFSPYGPIESARVLTHKNCGFINFERLDDAVRARKALNGRDVLGSDVGAIRIGFAKVPVKNGQEGAGGPEESSSVVVQGVGDLSVGATIHALRNVKGASTIPADQQVLGGAVENYRSNLLLSMIGSGIHNVSDGLAKPPGLTPSVTEQQMIMRELSVGSSDAEADIQALADFRPPTMYYTTIPLVSERTNNRRWDAAKLRELRKRLDSGSMNTEEIDQVATDFIDGEIVDLASDWLGNTVVQKLFEKCSSVPRFAMLERLAPHLAMIGIHKNGTWAAQKIIECVSSPEEIALVAQNLRAYAPPLLLDQFGNYVVQCCLRFGQPANDFIFDAIVDRMWEVAQGRFGARSMRACLESPSITLSQQRRIATAVILNSIPLATNPNGALLLTWLLDTSNFPSRYNLLAPRFTPHLSHLCTHKLASLTVLRIVNQKNEPSASRQVVEALFNSPGDHVLTDVLGDQVNGVAVVHKILTSVFIDPIDKQNYVEATKRVLIELKVIATQAYRRLIEEVGLQVPNYQPTYSSIPSGGKQKPGNQNAFAGVPGLPSYPPNDQGFASMMAALQMGGQNPQAGPAPMPMDSGYGQPQPAQVRRPNLVQPMPTPAPYAPPVDPFSPFGARTPDGSNPRQLPPRSVRALGNGAGPHIPNYGAQSPAMPQPTNMLGVGQPQYGGMPPQQMPHHVYQPYMYQTYQQNPPITWEGSNHSNAFENECS</sequence>
<evidence type="ECO:0000313" key="7">
    <source>
        <dbReference type="EMBL" id="KAF5358420.1"/>
    </source>
</evidence>
<dbReference type="EMBL" id="JAACJO010000005">
    <property type="protein sequence ID" value="KAF5358420.1"/>
    <property type="molecule type" value="Genomic_DNA"/>
</dbReference>
<organism evidence="7 8">
    <name type="scientific">Leucocoprinus leucothites</name>
    <dbReference type="NCBI Taxonomy" id="201217"/>
    <lineage>
        <taxon>Eukaryota</taxon>
        <taxon>Fungi</taxon>
        <taxon>Dikarya</taxon>
        <taxon>Basidiomycota</taxon>
        <taxon>Agaricomycotina</taxon>
        <taxon>Agaricomycetes</taxon>
        <taxon>Agaricomycetidae</taxon>
        <taxon>Agaricales</taxon>
        <taxon>Agaricineae</taxon>
        <taxon>Agaricaceae</taxon>
        <taxon>Leucocoprinus</taxon>
    </lineage>
</organism>
<dbReference type="InterPro" id="IPR016024">
    <property type="entry name" value="ARM-type_fold"/>
</dbReference>
<keyword evidence="2" id="KW-0694">RNA-binding</keyword>
<dbReference type="InterPro" id="IPR033133">
    <property type="entry name" value="PUM-HD"/>
</dbReference>
<dbReference type="PROSITE" id="PS50102">
    <property type="entry name" value="RRM"/>
    <property type="match status" value="2"/>
</dbReference>
<dbReference type="Gene3D" id="1.25.10.10">
    <property type="entry name" value="Leucine-rich Repeat Variant"/>
    <property type="match status" value="1"/>
</dbReference>
<evidence type="ECO:0000256" key="1">
    <source>
        <dbReference type="ARBA" id="ARBA00022737"/>
    </source>
</evidence>
<dbReference type="Proteomes" id="UP000559027">
    <property type="component" value="Unassembled WGS sequence"/>
</dbReference>